<dbReference type="PANTHER" id="PTHR43794">
    <property type="entry name" value="AMINOHYDROLASE SSNA-RELATED"/>
    <property type="match status" value="1"/>
</dbReference>
<feature type="domain" description="Amidohydrolase-related" evidence="1">
    <location>
        <begin position="57"/>
        <end position="422"/>
    </location>
</feature>
<organism evidence="2 3">
    <name type="scientific">Drechslerella stenobrocha 248</name>
    <dbReference type="NCBI Taxonomy" id="1043628"/>
    <lineage>
        <taxon>Eukaryota</taxon>
        <taxon>Fungi</taxon>
        <taxon>Dikarya</taxon>
        <taxon>Ascomycota</taxon>
        <taxon>Pezizomycotina</taxon>
        <taxon>Orbiliomycetes</taxon>
        <taxon>Orbiliales</taxon>
        <taxon>Orbiliaceae</taxon>
        <taxon>Drechslerella</taxon>
    </lineage>
</organism>
<dbReference type="InterPro" id="IPR006680">
    <property type="entry name" value="Amidohydro-rel"/>
</dbReference>
<dbReference type="Proteomes" id="UP000024837">
    <property type="component" value="Unassembled WGS sequence"/>
</dbReference>
<sequence>MAQSILLRGGTALIHQDNEAVVAAKRDILVVGNRIARIGESLDVEDAEVIDCTGKLISPGFVNTHHHGWQTQLKGRHANHMLLEYVPTGNMVACAYEPEDVQIGQLAGFLELIDSGVTTVVDHSHIISTPQHADAALKGTIESGIRAIFCYSTTLRVKEWTQEKMEVANDLVAPWFLEHFQKIAAAAPYADGRVHIGFGYDGLFMPASVNQMVFKLARDAGSKLITLHSMRGPLMGTHSAIQLMESQGLNGPDVLVSHANQMDDADAELFKKHGMSLSSTPMTELQMGHGLPMCYDPRFAECASLGVDCNSIGAGCIVTQMRVGLQAERGVFNQKYVVENKNPWTCKQTVEEAFNLATIRGAKACKMEDQIGSIAVGKLADLVIFDTESPAMVCVGEKNPIAAIVLHSSVRDIDTVIVDGVVKKKGGKLLPVGVEGASLGWRDVVAQLSKSAEAVEERASKLNYDLGLQAVGAMFQLDWNNFPKL</sequence>
<dbReference type="EMBL" id="KI966421">
    <property type="protein sequence ID" value="EWC46080.1"/>
    <property type="molecule type" value="Genomic_DNA"/>
</dbReference>
<evidence type="ECO:0000259" key="1">
    <source>
        <dbReference type="Pfam" id="PF01979"/>
    </source>
</evidence>
<dbReference type="InterPro" id="IPR011059">
    <property type="entry name" value="Metal-dep_hydrolase_composite"/>
</dbReference>
<proteinExistence type="predicted"/>
<dbReference type="InterPro" id="IPR050287">
    <property type="entry name" value="MTA/SAH_deaminase"/>
</dbReference>
<reference evidence="2 3" key="1">
    <citation type="submission" date="2013-05" db="EMBL/GenBank/DDBJ databases">
        <title>Drechslerella stenobrocha genome reveals carnivorous origination and mechanical trapping mechanism of predatory fungi.</title>
        <authorList>
            <person name="Liu X."/>
            <person name="Zhang W."/>
            <person name="Liu K."/>
        </authorList>
    </citation>
    <scope>NUCLEOTIDE SEQUENCE [LARGE SCALE GENOMIC DNA]</scope>
    <source>
        <strain evidence="2 3">248</strain>
    </source>
</reference>
<dbReference type="AlphaFoldDB" id="W7IAK9"/>
<dbReference type="Gene3D" id="3.20.20.140">
    <property type="entry name" value="Metal-dependent hydrolases"/>
    <property type="match status" value="1"/>
</dbReference>
<gene>
    <name evidence="2" type="ORF">DRE_04654</name>
</gene>
<keyword evidence="3" id="KW-1185">Reference proteome</keyword>
<dbReference type="SUPFAM" id="SSF51556">
    <property type="entry name" value="Metallo-dependent hydrolases"/>
    <property type="match status" value="1"/>
</dbReference>
<dbReference type="InterPro" id="IPR032466">
    <property type="entry name" value="Metal_Hydrolase"/>
</dbReference>
<dbReference type="SUPFAM" id="SSF51338">
    <property type="entry name" value="Composite domain of metallo-dependent hydrolases"/>
    <property type="match status" value="1"/>
</dbReference>
<dbReference type="GO" id="GO:0016810">
    <property type="term" value="F:hydrolase activity, acting on carbon-nitrogen (but not peptide) bonds"/>
    <property type="evidence" value="ECO:0007669"/>
    <property type="project" value="InterPro"/>
</dbReference>
<protein>
    <recommendedName>
        <fullName evidence="1">Amidohydrolase-related domain-containing protein</fullName>
    </recommendedName>
</protein>
<evidence type="ECO:0000313" key="2">
    <source>
        <dbReference type="EMBL" id="EWC46080.1"/>
    </source>
</evidence>
<dbReference type="Pfam" id="PF01979">
    <property type="entry name" value="Amidohydro_1"/>
    <property type="match status" value="1"/>
</dbReference>
<evidence type="ECO:0000313" key="3">
    <source>
        <dbReference type="Proteomes" id="UP000024837"/>
    </source>
</evidence>
<accession>W7IAK9</accession>
<dbReference type="PANTHER" id="PTHR43794:SF5">
    <property type="entry name" value="CHLOROHYDROLASE FAMILY PROTEIN"/>
    <property type="match status" value="1"/>
</dbReference>
<name>W7IAK9_9PEZI</name>
<dbReference type="OrthoDB" id="194468at2759"/>
<dbReference type="Gene3D" id="2.30.40.10">
    <property type="entry name" value="Urease, subunit C, domain 1"/>
    <property type="match status" value="1"/>
</dbReference>
<dbReference type="HOGENOM" id="CLU_012358_11_3_1"/>